<comment type="caution">
    <text evidence="1">The sequence shown here is derived from an EMBL/GenBank/DDBJ whole genome shotgun (WGS) entry which is preliminary data.</text>
</comment>
<reference evidence="1" key="1">
    <citation type="journal article" date="2021" name="Proc. Natl. Acad. Sci. U.S.A.">
        <title>Global biogeography of chemosynthetic symbionts reveals both localized and globally distributed symbiont groups. .</title>
        <authorList>
            <person name="Osvatic J.T."/>
            <person name="Wilkins L.G.E."/>
            <person name="Leibrecht L."/>
            <person name="Leray M."/>
            <person name="Zauner S."/>
            <person name="Polzin J."/>
            <person name="Camacho Y."/>
            <person name="Gros O."/>
            <person name="van Gils J.A."/>
            <person name="Eisen J.A."/>
            <person name="Petersen J.M."/>
            <person name="Yuen B."/>
        </authorList>
    </citation>
    <scope>NUCLEOTIDE SEQUENCE</scope>
    <source>
        <strain evidence="1">MAGclacostrist064TRANS</strain>
    </source>
</reference>
<dbReference type="InterPro" id="IPR035924">
    <property type="entry name" value="FlaG-like_sf"/>
</dbReference>
<evidence type="ECO:0000313" key="1">
    <source>
        <dbReference type="EMBL" id="MCG7945971.1"/>
    </source>
</evidence>
<keyword evidence="1" id="KW-0966">Cell projection</keyword>
<gene>
    <name evidence="1" type="ORF">JAZ07_06430</name>
</gene>
<dbReference type="EMBL" id="JAEPCM010000211">
    <property type="protein sequence ID" value="MCG7945971.1"/>
    <property type="molecule type" value="Genomic_DNA"/>
</dbReference>
<dbReference type="Proteomes" id="UP000886667">
    <property type="component" value="Unassembled WGS sequence"/>
</dbReference>
<keyword evidence="1" id="KW-0282">Flagellum</keyword>
<dbReference type="PANTHER" id="PTHR37166">
    <property type="entry name" value="PROTEIN FLAG"/>
    <property type="match status" value="1"/>
</dbReference>
<sequence length="127" mass="13703">MPNVIADLANQYAYKREVPSADGKAGVDVKSTSSVELQATQRQGQGQQPAIDTAELASKVESLNQLVNRNLEFSVDDATGQQVLRVIDSDTGEVVRQIPSDQILHVISQVQKASEGMLQGVLLDDQV</sequence>
<dbReference type="AlphaFoldDB" id="A0A9E4KBT8"/>
<dbReference type="Gene3D" id="3.30.160.170">
    <property type="entry name" value="FlaG-like"/>
    <property type="match status" value="1"/>
</dbReference>
<evidence type="ECO:0000313" key="2">
    <source>
        <dbReference type="Proteomes" id="UP000886667"/>
    </source>
</evidence>
<name>A0A9E4KBT8_9GAMM</name>
<organism evidence="1 2">
    <name type="scientific">Candidatus Thiodiazotropha taylori</name>
    <dbReference type="NCBI Taxonomy" id="2792791"/>
    <lineage>
        <taxon>Bacteria</taxon>
        <taxon>Pseudomonadati</taxon>
        <taxon>Pseudomonadota</taxon>
        <taxon>Gammaproteobacteria</taxon>
        <taxon>Chromatiales</taxon>
        <taxon>Sedimenticolaceae</taxon>
        <taxon>Candidatus Thiodiazotropha</taxon>
    </lineage>
</organism>
<dbReference type="SUPFAM" id="SSF160214">
    <property type="entry name" value="FlaG-like"/>
    <property type="match status" value="1"/>
</dbReference>
<dbReference type="Pfam" id="PF03646">
    <property type="entry name" value="FlaG"/>
    <property type="match status" value="1"/>
</dbReference>
<proteinExistence type="predicted"/>
<accession>A0A9E4KBT8</accession>
<dbReference type="PANTHER" id="PTHR37166:SF1">
    <property type="entry name" value="PROTEIN FLAG"/>
    <property type="match status" value="1"/>
</dbReference>
<keyword evidence="1" id="KW-0969">Cilium</keyword>
<dbReference type="InterPro" id="IPR005186">
    <property type="entry name" value="FlaG"/>
</dbReference>
<protein>
    <submittedName>
        <fullName evidence="1">Flagellar protein FlaG</fullName>
    </submittedName>
</protein>